<dbReference type="NCBIfam" id="NF033747">
    <property type="entry name" value="class_E_sortase"/>
    <property type="match status" value="1"/>
</dbReference>
<dbReference type="SUPFAM" id="SSF63817">
    <property type="entry name" value="Sortase"/>
    <property type="match status" value="1"/>
</dbReference>
<feature type="region of interest" description="Disordered" evidence="3">
    <location>
        <begin position="13"/>
        <end position="144"/>
    </location>
</feature>
<dbReference type="InterPro" id="IPR023365">
    <property type="entry name" value="Sortase_dom-sf"/>
</dbReference>
<keyword evidence="6" id="KW-1185">Reference proteome</keyword>
<dbReference type="Proteomes" id="UP000006078">
    <property type="component" value="Unassembled WGS sequence"/>
</dbReference>
<dbReference type="HOGENOM" id="CLU_045680_5_1_11"/>
<feature type="active site" description="Acyl-thioester intermediate" evidence="2">
    <location>
        <position position="362"/>
    </location>
</feature>
<comment type="caution">
    <text evidence="5">The sequence shown here is derived from an EMBL/GenBank/DDBJ whole genome shotgun (WGS) entry which is preliminary data.</text>
</comment>
<keyword evidence="4" id="KW-1133">Transmembrane helix</keyword>
<proteinExistence type="predicted"/>
<evidence type="ECO:0000313" key="5">
    <source>
        <dbReference type="EMBL" id="EJZ81606.1"/>
    </source>
</evidence>
<name>K0YEB1_9CORY</name>
<dbReference type="InterPro" id="IPR005754">
    <property type="entry name" value="Sortase"/>
</dbReference>
<organism evidence="5 6">
    <name type="scientific">Corynebacterium otitidis ATCC 51513</name>
    <dbReference type="NCBI Taxonomy" id="883169"/>
    <lineage>
        <taxon>Bacteria</taxon>
        <taxon>Bacillati</taxon>
        <taxon>Actinomycetota</taxon>
        <taxon>Actinomycetes</taxon>
        <taxon>Mycobacteriales</taxon>
        <taxon>Corynebacteriaceae</taxon>
        <taxon>Corynebacterium</taxon>
    </lineage>
</organism>
<dbReference type="eggNOG" id="COG3764">
    <property type="taxonomic scope" value="Bacteria"/>
</dbReference>
<feature type="compositionally biased region" description="Basic residues" evidence="3">
    <location>
        <begin position="131"/>
        <end position="141"/>
    </location>
</feature>
<dbReference type="Gene3D" id="2.40.260.10">
    <property type="entry name" value="Sortase"/>
    <property type="match status" value="1"/>
</dbReference>
<dbReference type="CDD" id="cd05830">
    <property type="entry name" value="Sortase_E"/>
    <property type="match status" value="1"/>
</dbReference>
<keyword evidence="1" id="KW-0378">Hydrolase</keyword>
<protein>
    <submittedName>
        <fullName evidence="5">Sortase</fullName>
    </submittedName>
</protein>
<dbReference type="InterPro" id="IPR053465">
    <property type="entry name" value="Sortase_Class_E"/>
</dbReference>
<evidence type="ECO:0000256" key="3">
    <source>
        <dbReference type="SAM" id="MobiDB-lite"/>
    </source>
</evidence>
<keyword evidence="4" id="KW-0812">Transmembrane</keyword>
<feature type="active site" description="Proton donor/acceptor" evidence="2">
    <location>
        <position position="258"/>
    </location>
</feature>
<evidence type="ECO:0000313" key="6">
    <source>
        <dbReference type="Proteomes" id="UP000006078"/>
    </source>
</evidence>
<accession>K0YEB1</accession>
<reference evidence="5 6" key="1">
    <citation type="submission" date="2012-08" db="EMBL/GenBank/DDBJ databases">
        <title>The Genome Sequence of Turicella otitidis ATCC 51513.</title>
        <authorList>
            <consortium name="The Broad Institute Genome Sequencing Platform"/>
            <person name="Earl A."/>
            <person name="Ward D."/>
            <person name="Feldgarden M."/>
            <person name="Gevers D."/>
            <person name="Huys G."/>
            <person name="Walker B."/>
            <person name="Young S.K."/>
            <person name="Zeng Q."/>
            <person name="Gargeya S."/>
            <person name="Fitzgerald M."/>
            <person name="Haas B."/>
            <person name="Abouelleil A."/>
            <person name="Alvarado L."/>
            <person name="Arachchi H.M."/>
            <person name="Berlin A.M."/>
            <person name="Chapman S.B."/>
            <person name="Goldberg J."/>
            <person name="Griggs A."/>
            <person name="Gujja S."/>
            <person name="Hansen M."/>
            <person name="Howarth C."/>
            <person name="Imamovic A."/>
            <person name="Larimer J."/>
            <person name="McCowen C."/>
            <person name="Montmayeur A."/>
            <person name="Murphy C."/>
            <person name="Neiman D."/>
            <person name="Pearson M."/>
            <person name="Priest M."/>
            <person name="Roberts A."/>
            <person name="Saif S."/>
            <person name="Shea T."/>
            <person name="Sisk P."/>
            <person name="Sykes S."/>
            <person name="Wortman J."/>
            <person name="Nusbaum C."/>
            <person name="Birren B."/>
        </authorList>
    </citation>
    <scope>NUCLEOTIDE SEQUENCE [LARGE SCALE GENOMIC DNA]</scope>
    <source>
        <strain evidence="5 6">ATCC 51513</strain>
    </source>
</reference>
<feature type="transmembrane region" description="Helical" evidence="4">
    <location>
        <begin position="144"/>
        <end position="166"/>
    </location>
</feature>
<feature type="compositionally biased region" description="Low complexity" evidence="3">
    <location>
        <begin position="65"/>
        <end position="75"/>
    </location>
</feature>
<dbReference type="AlphaFoldDB" id="K0YEB1"/>
<dbReference type="PATRIC" id="fig|883169.3.peg.1419"/>
<dbReference type="EMBL" id="AHAE01000070">
    <property type="protein sequence ID" value="EJZ81606.1"/>
    <property type="molecule type" value="Genomic_DNA"/>
</dbReference>
<keyword evidence="4" id="KW-0472">Membrane</keyword>
<dbReference type="Pfam" id="PF04203">
    <property type="entry name" value="Sortase"/>
    <property type="match status" value="1"/>
</dbReference>
<evidence type="ECO:0000256" key="4">
    <source>
        <dbReference type="SAM" id="Phobius"/>
    </source>
</evidence>
<sequence length="395" mass="42884">MRLHWIIADRLCPMPKHSSTDSSVADRSRGLGGSPGEQRRPSRHAGGADARQTSGLDYYERPDRPGAQQRQGRAQARVDRYGRPIGRTPKAGAAPRDNTVRLAAGQVPPPPRGSRPTAEPAPSPEPEPVGRKRKKAKKKPPRPTALQVVGELFLTIGLLCFLFVFYEAYWTNVNSGRLQNEAAQGLSDDWENGRVNPRGTVTPQLGEAFARLYIPSFGSDFQFAVLEGTSDEDLLVGPGRYTDTQMPGETGNFAVAGHRVGKGAPFNDLGKLNVCDSIVVETQSSWDTYRVLPIEAGADRQAQAAECFRPEQVERIGSGDYAGVEGRHITVPTDVSVLEPLPGSGTMETNEDLEALITLTTCHPQFSNAERMIVHAMLVESKPKSEGPPAELENA</sequence>
<gene>
    <name evidence="5" type="ORF">HMPREF9719_01473</name>
</gene>
<feature type="compositionally biased region" description="Pro residues" evidence="3">
    <location>
        <begin position="107"/>
        <end position="127"/>
    </location>
</feature>
<evidence type="ECO:0000256" key="1">
    <source>
        <dbReference type="ARBA" id="ARBA00022801"/>
    </source>
</evidence>
<evidence type="ECO:0000256" key="2">
    <source>
        <dbReference type="PIRSR" id="PIRSR605754-1"/>
    </source>
</evidence>
<dbReference type="GO" id="GO:0016787">
    <property type="term" value="F:hydrolase activity"/>
    <property type="evidence" value="ECO:0007669"/>
    <property type="project" value="UniProtKB-KW"/>
</dbReference>
<dbReference type="InterPro" id="IPR042003">
    <property type="entry name" value="Sortase_E"/>
</dbReference>
<dbReference type="STRING" id="29321.AAV33_07690"/>